<evidence type="ECO:0000259" key="3">
    <source>
        <dbReference type="PROSITE" id="PS50222"/>
    </source>
</evidence>
<dbReference type="SUPFAM" id="SSF47473">
    <property type="entry name" value="EF-hand"/>
    <property type="match status" value="1"/>
</dbReference>
<evidence type="ECO:0000256" key="2">
    <source>
        <dbReference type="SAM" id="SignalP"/>
    </source>
</evidence>
<dbReference type="PROSITE" id="PS00018">
    <property type="entry name" value="EF_HAND_1"/>
    <property type="match status" value="1"/>
</dbReference>
<sequence>MSSSLMTISLLALLSAGDAFTTTNISPVKQIMHCSSFRPSSIETLACAAVRGFKEPLRATKSCTEVAAPVSIWKGFSSPHNIPSIMLTKRRTDLHKVTAGVSPVVMTIRGLSEERYVEQHARVTSKTSNSAVGQAALVHLFALADTNRDGKLNREELEAAADNFGFTWIKDDRLGDIFKGGNGTVTFIEFARNAPNSLKMNLAKHAKEDGNFRFLFQ</sequence>
<dbReference type="InterPro" id="IPR011992">
    <property type="entry name" value="EF-hand-dom_pair"/>
</dbReference>
<accession>A0A7S4JQS7</accession>
<keyword evidence="1" id="KW-0106">Calcium</keyword>
<reference evidence="4" key="1">
    <citation type="submission" date="2021-01" db="EMBL/GenBank/DDBJ databases">
        <authorList>
            <person name="Corre E."/>
            <person name="Pelletier E."/>
            <person name="Niang G."/>
            <person name="Scheremetjew M."/>
            <person name="Finn R."/>
            <person name="Kale V."/>
            <person name="Holt S."/>
            <person name="Cochrane G."/>
            <person name="Meng A."/>
            <person name="Brown T."/>
            <person name="Cohen L."/>
        </authorList>
    </citation>
    <scope>NUCLEOTIDE SEQUENCE</scope>
    <source>
        <strain evidence="4">Isolate 1302-5</strain>
    </source>
</reference>
<dbReference type="EMBL" id="HBKQ01046622">
    <property type="protein sequence ID" value="CAE2271328.1"/>
    <property type="molecule type" value="Transcribed_RNA"/>
</dbReference>
<organism evidence="4">
    <name type="scientific">Odontella aurita</name>
    <dbReference type="NCBI Taxonomy" id="265563"/>
    <lineage>
        <taxon>Eukaryota</taxon>
        <taxon>Sar</taxon>
        <taxon>Stramenopiles</taxon>
        <taxon>Ochrophyta</taxon>
        <taxon>Bacillariophyta</taxon>
        <taxon>Mediophyceae</taxon>
        <taxon>Biddulphiophycidae</taxon>
        <taxon>Eupodiscales</taxon>
        <taxon>Odontellaceae</taxon>
        <taxon>Odontella</taxon>
    </lineage>
</organism>
<dbReference type="Gene3D" id="1.10.238.10">
    <property type="entry name" value="EF-hand"/>
    <property type="match status" value="1"/>
</dbReference>
<dbReference type="AlphaFoldDB" id="A0A7S4JQS7"/>
<evidence type="ECO:0000313" key="4">
    <source>
        <dbReference type="EMBL" id="CAE2271328.1"/>
    </source>
</evidence>
<name>A0A7S4JQS7_9STRA</name>
<keyword evidence="2" id="KW-0732">Signal</keyword>
<feature type="domain" description="EF-hand" evidence="3">
    <location>
        <begin position="132"/>
        <end position="167"/>
    </location>
</feature>
<dbReference type="InterPro" id="IPR018247">
    <property type="entry name" value="EF_Hand_1_Ca_BS"/>
</dbReference>
<dbReference type="PROSITE" id="PS50222">
    <property type="entry name" value="EF_HAND_2"/>
    <property type="match status" value="1"/>
</dbReference>
<dbReference type="GO" id="GO:0005509">
    <property type="term" value="F:calcium ion binding"/>
    <property type="evidence" value="ECO:0007669"/>
    <property type="project" value="InterPro"/>
</dbReference>
<feature type="signal peptide" evidence="2">
    <location>
        <begin position="1"/>
        <end position="19"/>
    </location>
</feature>
<dbReference type="InterPro" id="IPR002048">
    <property type="entry name" value="EF_hand_dom"/>
</dbReference>
<evidence type="ECO:0000256" key="1">
    <source>
        <dbReference type="ARBA" id="ARBA00022837"/>
    </source>
</evidence>
<feature type="chain" id="PRO_5031227447" description="EF-hand domain-containing protein" evidence="2">
    <location>
        <begin position="20"/>
        <end position="217"/>
    </location>
</feature>
<gene>
    <name evidence="4" type="ORF">OAUR00152_LOCUS32163</name>
</gene>
<proteinExistence type="predicted"/>
<protein>
    <recommendedName>
        <fullName evidence="3">EF-hand domain-containing protein</fullName>
    </recommendedName>
</protein>